<name>A0A9W3C2N5_RAPSA</name>
<proteinExistence type="predicted"/>
<dbReference type="OrthoDB" id="1092486at2759"/>
<gene>
    <name evidence="2" type="primary">LOC130496984</name>
</gene>
<reference evidence="2" key="2">
    <citation type="submission" date="2025-08" db="UniProtKB">
        <authorList>
            <consortium name="RefSeq"/>
        </authorList>
    </citation>
    <scope>IDENTIFICATION</scope>
    <source>
        <tissue evidence="2">Leaf</tissue>
    </source>
</reference>
<dbReference type="InterPro" id="IPR024768">
    <property type="entry name" value="Marf1"/>
</dbReference>
<dbReference type="PANTHER" id="PTHR14379">
    <property type="entry name" value="LIMKAIN B LKAP"/>
    <property type="match status" value="1"/>
</dbReference>
<dbReference type="PANTHER" id="PTHR14379:SF49">
    <property type="entry name" value="GENOME ASSEMBLY, CHROMOSOME: A10"/>
    <property type="match status" value="1"/>
</dbReference>
<dbReference type="RefSeq" id="XP_056845736.1">
    <property type="nucleotide sequence ID" value="XM_056989756.1"/>
</dbReference>
<dbReference type="AlphaFoldDB" id="A0A9W3C2N5"/>
<dbReference type="GeneID" id="130496984"/>
<sequence length="312" mass="36120">MLRCQEMLQQCRLGGFKPKDRPVTLERVDPRGMNEVENMTTQQQHEEKEVEKAFVLWDMGNCPIPDGHDPLTVVRKIQMAVEKSGHVSRNGEISITAIGSKLREIPGEDVMRILSSFEISFKHSHLYTYDLDEWADANPPPCTMMIIDEHERIGWMASQLSDLEDAGYRILLAYPPQRDLAATPFPRSFSKQWDWDALVFDDEHETTTTTTSLVFSQGKYNDEFPFACEVCFVAVKTFEDFTAHLKSVEHEYGEWDSYASKNGVDRTIRENLPLGRSKEMDVLLIEDMEWRLMKRKEHSHGLRSPQTRLDLF</sequence>
<dbReference type="GO" id="GO:0010468">
    <property type="term" value="P:regulation of gene expression"/>
    <property type="evidence" value="ECO:0007669"/>
    <property type="project" value="InterPro"/>
</dbReference>
<dbReference type="GO" id="GO:0005777">
    <property type="term" value="C:peroxisome"/>
    <property type="evidence" value="ECO:0007669"/>
    <property type="project" value="InterPro"/>
</dbReference>
<evidence type="ECO:0000313" key="2">
    <source>
        <dbReference type="RefSeq" id="XP_056845736.1"/>
    </source>
</evidence>
<dbReference type="Proteomes" id="UP000504610">
    <property type="component" value="Chromosome 6"/>
</dbReference>
<keyword evidence="1" id="KW-1185">Reference proteome</keyword>
<evidence type="ECO:0000313" key="1">
    <source>
        <dbReference type="Proteomes" id="UP000504610"/>
    </source>
</evidence>
<dbReference type="KEGG" id="rsz:130496984"/>
<organism evidence="1 2">
    <name type="scientific">Raphanus sativus</name>
    <name type="common">Radish</name>
    <name type="synonym">Raphanus raphanistrum var. sativus</name>
    <dbReference type="NCBI Taxonomy" id="3726"/>
    <lineage>
        <taxon>Eukaryota</taxon>
        <taxon>Viridiplantae</taxon>
        <taxon>Streptophyta</taxon>
        <taxon>Embryophyta</taxon>
        <taxon>Tracheophyta</taxon>
        <taxon>Spermatophyta</taxon>
        <taxon>Magnoliopsida</taxon>
        <taxon>eudicotyledons</taxon>
        <taxon>Gunneridae</taxon>
        <taxon>Pentapetalae</taxon>
        <taxon>rosids</taxon>
        <taxon>malvids</taxon>
        <taxon>Brassicales</taxon>
        <taxon>Brassicaceae</taxon>
        <taxon>Brassiceae</taxon>
        <taxon>Raphanus</taxon>
    </lineage>
</organism>
<reference evidence="1" key="1">
    <citation type="journal article" date="2019" name="Database">
        <title>The radish genome database (RadishGD): an integrated information resource for radish genomics.</title>
        <authorList>
            <person name="Yu H.J."/>
            <person name="Baek S."/>
            <person name="Lee Y.J."/>
            <person name="Cho A."/>
            <person name="Mun J.H."/>
        </authorList>
    </citation>
    <scope>NUCLEOTIDE SEQUENCE [LARGE SCALE GENOMIC DNA]</scope>
    <source>
        <strain evidence="1">cv. WK10039</strain>
    </source>
</reference>
<protein>
    <submittedName>
        <fullName evidence="2">Uncharacterized protein LOC130496984</fullName>
    </submittedName>
</protein>
<accession>A0A9W3C2N5</accession>
<dbReference type="CDD" id="cd10910">
    <property type="entry name" value="PIN_limkain_b1_N_like"/>
    <property type="match status" value="1"/>
</dbReference>